<dbReference type="InterPro" id="IPR012724">
    <property type="entry name" value="DnaJ"/>
</dbReference>
<dbReference type="CDD" id="cd10747">
    <property type="entry name" value="DnaJ_C"/>
    <property type="match status" value="1"/>
</dbReference>
<evidence type="ECO:0000256" key="2">
    <source>
        <dbReference type="ARBA" id="ARBA00011738"/>
    </source>
</evidence>
<dbReference type="NCBIfam" id="NF008035">
    <property type="entry name" value="PRK10767.1"/>
    <property type="match status" value="1"/>
</dbReference>
<dbReference type="KEGG" id="dli:dnl_04010"/>
<reference evidence="18" key="1">
    <citation type="journal article" date="2021" name="Microb. Physiol.">
        <title>Proteogenomic Insights into the Physiology of Marine, Sulfate-Reducing, Filamentous Desulfonema limicola and Desulfonema magnum.</title>
        <authorList>
            <person name="Schnaars V."/>
            <person name="Wohlbrand L."/>
            <person name="Scheve S."/>
            <person name="Hinrichs C."/>
            <person name="Reinhardt R."/>
            <person name="Rabus R."/>
        </authorList>
    </citation>
    <scope>NUCLEOTIDE SEQUENCE</scope>
    <source>
        <strain evidence="18">5ac10</strain>
    </source>
</reference>
<dbReference type="GO" id="GO:0031072">
    <property type="term" value="F:heat shock protein binding"/>
    <property type="evidence" value="ECO:0007669"/>
    <property type="project" value="InterPro"/>
</dbReference>
<keyword evidence="19" id="KW-1185">Reference proteome</keyword>
<feature type="domain" description="CR-type" evidence="17">
    <location>
        <begin position="133"/>
        <end position="211"/>
    </location>
</feature>
<sequence length="369" mass="40563">MTTKRDYYEVLGISRDSNESEIKAKYRKLAMQYHPDRNPGDKEAENKFKEAAEAYEVLRDPQKRRLYDQYGHQGLEGSGFSGFGGFEDIFSSFGDIFEDIFGFGGGRRSSGRSQRGADLRYDMNLSFMDAVFGTETQINVEKMDRCSGCGGNGCEPGTQPEVCNQCGGSGQVSRSQGFFTVRTTCPKCRGTGQSIANPCSQCRGSGKIRVSKKVSVKIPGGVDTGSRLRLTGEGESGPYGGPPGDLYVFIHVNSHEFFQRNNTDVICQVPISFIQAALGDKIKVPTLNGEKVLEIPKGTQPGELFRFHGEGVPSLRNGRRGDQIIQVDIKTPTNINKKQENLLREFAKLESSKFTNKIKNMLKGGQAGV</sequence>
<evidence type="ECO:0000256" key="11">
    <source>
        <dbReference type="ARBA" id="ARBA00053423"/>
    </source>
</evidence>
<dbReference type="SUPFAM" id="SSF49493">
    <property type="entry name" value="HSP40/DnaJ peptide-binding domain"/>
    <property type="match status" value="2"/>
</dbReference>
<feature type="binding site" evidence="14">
    <location>
        <position position="185"/>
    </location>
    <ligand>
        <name>Zn(2+)</name>
        <dbReference type="ChEBI" id="CHEBI:29105"/>
        <label>2</label>
    </ligand>
</feature>
<feature type="binding site" evidence="14">
    <location>
        <position position="149"/>
    </location>
    <ligand>
        <name>Zn(2+)</name>
        <dbReference type="ChEBI" id="CHEBI:29105"/>
        <label>1</label>
    </ligand>
</feature>
<evidence type="ECO:0000256" key="1">
    <source>
        <dbReference type="ARBA" id="ARBA00004496"/>
    </source>
</evidence>
<accession>A0A975B3M4</accession>
<feature type="binding site" evidence="14">
    <location>
        <position position="188"/>
    </location>
    <ligand>
        <name>Zn(2+)</name>
        <dbReference type="ChEBI" id="CHEBI:29105"/>
        <label>2</label>
    </ligand>
</feature>
<dbReference type="Pfam" id="PF00226">
    <property type="entry name" value="DnaJ"/>
    <property type="match status" value="1"/>
</dbReference>
<dbReference type="PANTHER" id="PTHR43096">
    <property type="entry name" value="DNAJ HOMOLOG 1, MITOCHONDRIAL-RELATED"/>
    <property type="match status" value="1"/>
</dbReference>
<dbReference type="GO" id="GO:0005737">
    <property type="term" value="C:cytoplasm"/>
    <property type="evidence" value="ECO:0007669"/>
    <property type="project" value="UniProtKB-SubCell"/>
</dbReference>
<dbReference type="InterPro" id="IPR002939">
    <property type="entry name" value="DnaJ_C"/>
</dbReference>
<dbReference type="NCBIfam" id="NF010887">
    <property type="entry name" value="PRK14294.1"/>
    <property type="match status" value="1"/>
</dbReference>
<name>A0A975B3M4_9BACT</name>
<evidence type="ECO:0000313" key="18">
    <source>
        <dbReference type="EMBL" id="QTA78185.1"/>
    </source>
</evidence>
<evidence type="ECO:0000313" key="19">
    <source>
        <dbReference type="Proteomes" id="UP000663720"/>
    </source>
</evidence>
<keyword evidence="8 14" id="KW-0862">Zinc</keyword>
<dbReference type="CDD" id="cd06257">
    <property type="entry name" value="DnaJ"/>
    <property type="match status" value="1"/>
</dbReference>
<keyword evidence="3 14" id="KW-0963">Cytoplasm</keyword>
<dbReference type="InterPro" id="IPR001623">
    <property type="entry name" value="DnaJ_domain"/>
</dbReference>
<dbReference type="Gene3D" id="2.60.260.20">
    <property type="entry name" value="Urease metallochaperone UreE, N-terminal domain"/>
    <property type="match status" value="2"/>
</dbReference>
<dbReference type="InterPro" id="IPR001305">
    <property type="entry name" value="HSP_DnaJ_Cys-rich_dom"/>
</dbReference>
<evidence type="ECO:0000256" key="12">
    <source>
        <dbReference type="ARBA" id="ARBA00061004"/>
    </source>
</evidence>
<evidence type="ECO:0000259" key="16">
    <source>
        <dbReference type="PROSITE" id="PS50076"/>
    </source>
</evidence>
<feature type="binding site" evidence="14">
    <location>
        <position position="146"/>
    </location>
    <ligand>
        <name>Zn(2+)</name>
        <dbReference type="ChEBI" id="CHEBI:29105"/>
        <label>1</label>
    </ligand>
</feature>
<dbReference type="SUPFAM" id="SSF46565">
    <property type="entry name" value="Chaperone J-domain"/>
    <property type="match status" value="1"/>
</dbReference>
<dbReference type="FunFam" id="2.60.260.20:FF:000004">
    <property type="entry name" value="Molecular chaperone DnaJ"/>
    <property type="match status" value="1"/>
</dbReference>
<dbReference type="Pfam" id="PF00684">
    <property type="entry name" value="DnaJ_CXXCXGXG"/>
    <property type="match status" value="1"/>
</dbReference>
<gene>
    <name evidence="18" type="primary">dnaJ1</name>
    <name evidence="14" type="synonym">dnaJ</name>
    <name evidence="18" type="ORF">dnl_04010</name>
</gene>
<dbReference type="SUPFAM" id="SSF57938">
    <property type="entry name" value="DnaJ/Hsp40 cysteine-rich domain"/>
    <property type="match status" value="1"/>
</dbReference>
<comment type="function">
    <text evidence="11 14">Participates actively in the response to hyperosmotic and heat shock by preventing the aggregation of stress-denatured proteins and by disaggregating proteins, also in an autonomous, DnaK-independent fashion. Unfolded proteins bind initially to DnaJ; upon interaction with the DnaJ-bound protein, DnaK hydrolyzes its bound ATP, resulting in the formation of a stable complex. GrpE releases ADP from DnaK; ATP binding to DnaK triggers the release of the substrate protein, thus completing the reaction cycle. Several rounds of ATP-dependent interactions between DnaJ, DnaK and GrpE are required for fully efficient folding. Also involved, together with DnaK and GrpE, in the DNA replication of plasmids through activation of initiation proteins.</text>
</comment>
<evidence type="ECO:0000256" key="14">
    <source>
        <dbReference type="HAMAP-Rule" id="MF_01152"/>
    </source>
</evidence>
<dbReference type="InterPro" id="IPR018253">
    <property type="entry name" value="DnaJ_domain_CS"/>
</dbReference>
<dbReference type="PANTHER" id="PTHR43096:SF10">
    <property type="entry name" value="CHAPERONE PROTEIN DNAJ A6, CHLOROPLASTIC"/>
    <property type="match status" value="1"/>
</dbReference>
<dbReference type="RefSeq" id="WP_207690076.1">
    <property type="nucleotide sequence ID" value="NZ_CP061799.1"/>
</dbReference>
<dbReference type="GO" id="GO:0008270">
    <property type="term" value="F:zinc ion binding"/>
    <property type="evidence" value="ECO:0007669"/>
    <property type="project" value="UniProtKB-UniRule"/>
</dbReference>
<comment type="cofactor">
    <cofactor evidence="14">
        <name>Zn(2+)</name>
        <dbReference type="ChEBI" id="CHEBI:29105"/>
    </cofactor>
    <text evidence="14">Binds 2 Zn(2+) ions per monomer.</text>
</comment>
<dbReference type="InterPro" id="IPR036410">
    <property type="entry name" value="HSP_DnaJ_Cys-rich_dom_sf"/>
</dbReference>
<dbReference type="PROSITE" id="PS51188">
    <property type="entry name" value="ZF_CR"/>
    <property type="match status" value="1"/>
</dbReference>
<evidence type="ECO:0000256" key="3">
    <source>
        <dbReference type="ARBA" id="ARBA00022490"/>
    </source>
</evidence>
<keyword evidence="4 14" id="KW-0235">DNA replication</keyword>
<evidence type="ECO:0000259" key="17">
    <source>
        <dbReference type="PROSITE" id="PS51188"/>
    </source>
</evidence>
<evidence type="ECO:0000256" key="10">
    <source>
        <dbReference type="ARBA" id="ARBA00023186"/>
    </source>
</evidence>
<feature type="repeat" description="CXXCXGXG motif" evidence="14">
    <location>
        <begin position="163"/>
        <end position="170"/>
    </location>
</feature>
<feature type="binding site" evidence="14">
    <location>
        <position position="202"/>
    </location>
    <ligand>
        <name>Zn(2+)</name>
        <dbReference type="ChEBI" id="CHEBI:29105"/>
        <label>1</label>
    </ligand>
</feature>
<comment type="subcellular location">
    <subcellularLocation>
        <location evidence="1 14">Cytoplasm</location>
    </subcellularLocation>
</comment>
<keyword evidence="5 14" id="KW-0479">Metal-binding</keyword>
<dbReference type="Gene3D" id="1.10.287.110">
    <property type="entry name" value="DnaJ domain"/>
    <property type="match status" value="1"/>
</dbReference>
<dbReference type="AlphaFoldDB" id="A0A975B3M4"/>
<comment type="subunit">
    <text evidence="2 14">Homodimer.</text>
</comment>
<evidence type="ECO:0000256" key="9">
    <source>
        <dbReference type="ARBA" id="ARBA00023016"/>
    </source>
</evidence>
<dbReference type="Proteomes" id="UP000663720">
    <property type="component" value="Chromosome"/>
</dbReference>
<dbReference type="GO" id="GO:0009408">
    <property type="term" value="P:response to heat"/>
    <property type="evidence" value="ECO:0007669"/>
    <property type="project" value="InterPro"/>
</dbReference>
<keyword evidence="6 14" id="KW-0677">Repeat</keyword>
<organism evidence="18 19">
    <name type="scientific">Desulfonema limicola</name>
    <dbReference type="NCBI Taxonomy" id="45656"/>
    <lineage>
        <taxon>Bacteria</taxon>
        <taxon>Pseudomonadati</taxon>
        <taxon>Thermodesulfobacteriota</taxon>
        <taxon>Desulfobacteria</taxon>
        <taxon>Desulfobacterales</taxon>
        <taxon>Desulfococcaceae</taxon>
        <taxon>Desulfonema</taxon>
    </lineage>
</organism>
<dbReference type="Gene3D" id="2.10.230.10">
    <property type="entry name" value="Heat shock protein DnaJ, cysteine-rich domain"/>
    <property type="match status" value="1"/>
</dbReference>
<comment type="domain">
    <text evidence="14">The J domain is necessary and sufficient to stimulate DnaK ATPase activity. Zinc center 1 plays an important role in the autonomous, DnaK-independent chaperone activity of DnaJ. Zinc center 2 is essential for interaction with DnaK and for DnaJ activity.</text>
</comment>
<keyword evidence="7 14" id="KW-0863">Zinc-finger</keyword>
<feature type="repeat" description="CXXCXGXG motif" evidence="14">
    <location>
        <begin position="199"/>
        <end position="206"/>
    </location>
</feature>
<feature type="binding site" evidence="14">
    <location>
        <position position="163"/>
    </location>
    <ligand>
        <name>Zn(2+)</name>
        <dbReference type="ChEBI" id="CHEBI:29105"/>
        <label>2</label>
    </ligand>
</feature>
<dbReference type="FunFam" id="1.10.287.110:FF:000034">
    <property type="entry name" value="Chaperone protein DnaJ"/>
    <property type="match status" value="1"/>
</dbReference>
<evidence type="ECO:0000256" key="8">
    <source>
        <dbReference type="ARBA" id="ARBA00022833"/>
    </source>
</evidence>
<dbReference type="PRINTS" id="PR00625">
    <property type="entry name" value="JDOMAIN"/>
</dbReference>
<evidence type="ECO:0000256" key="15">
    <source>
        <dbReference type="PROSITE-ProRule" id="PRU00546"/>
    </source>
</evidence>
<evidence type="ECO:0000256" key="7">
    <source>
        <dbReference type="ARBA" id="ARBA00022771"/>
    </source>
</evidence>
<dbReference type="InterPro" id="IPR036869">
    <property type="entry name" value="J_dom_sf"/>
</dbReference>
<dbReference type="EMBL" id="CP061799">
    <property type="protein sequence ID" value="QTA78185.1"/>
    <property type="molecule type" value="Genomic_DNA"/>
</dbReference>
<feature type="domain" description="J" evidence="16">
    <location>
        <begin position="6"/>
        <end position="71"/>
    </location>
</feature>
<keyword evidence="10 14" id="KW-0143">Chaperone</keyword>
<dbReference type="PROSITE" id="PS00636">
    <property type="entry name" value="DNAJ_1"/>
    <property type="match status" value="1"/>
</dbReference>
<dbReference type="FunFam" id="2.10.230.10:FF:000002">
    <property type="entry name" value="Molecular chaperone DnaJ"/>
    <property type="match status" value="1"/>
</dbReference>
<dbReference type="InterPro" id="IPR008971">
    <property type="entry name" value="HSP40/DnaJ_pept-bd"/>
</dbReference>
<dbReference type="PROSITE" id="PS50076">
    <property type="entry name" value="DNAJ_2"/>
    <property type="match status" value="1"/>
</dbReference>
<proteinExistence type="inferred from homology"/>
<feature type="binding site" evidence="14">
    <location>
        <position position="199"/>
    </location>
    <ligand>
        <name>Zn(2+)</name>
        <dbReference type="ChEBI" id="CHEBI:29105"/>
        <label>1</label>
    </ligand>
</feature>
<dbReference type="HAMAP" id="MF_01152">
    <property type="entry name" value="DnaJ"/>
    <property type="match status" value="1"/>
</dbReference>
<feature type="repeat" description="CXXCXGXG motif" evidence="14">
    <location>
        <begin position="146"/>
        <end position="153"/>
    </location>
</feature>
<evidence type="ECO:0000256" key="5">
    <source>
        <dbReference type="ARBA" id="ARBA00022723"/>
    </source>
</evidence>
<dbReference type="NCBIfam" id="TIGR02349">
    <property type="entry name" value="DnaJ_bact"/>
    <property type="match status" value="1"/>
</dbReference>
<evidence type="ECO:0000256" key="13">
    <source>
        <dbReference type="ARBA" id="ARBA00067609"/>
    </source>
</evidence>
<evidence type="ECO:0000256" key="6">
    <source>
        <dbReference type="ARBA" id="ARBA00022737"/>
    </source>
</evidence>
<dbReference type="SMART" id="SM00271">
    <property type="entry name" value="DnaJ"/>
    <property type="match status" value="1"/>
</dbReference>
<dbReference type="GO" id="GO:0051082">
    <property type="term" value="F:unfolded protein binding"/>
    <property type="evidence" value="ECO:0007669"/>
    <property type="project" value="UniProtKB-UniRule"/>
</dbReference>
<dbReference type="Pfam" id="PF01556">
    <property type="entry name" value="DnaJ_C"/>
    <property type="match status" value="1"/>
</dbReference>
<protein>
    <recommendedName>
        <fullName evidence="13 14">Chaperone protein DnaJ</fullName>
    </recommendedName>
</protein>
<dbReference type="GO" id="GO:0005524">
    <property type="term" value="F:ATP binding"/>
    <property type="evidence" value="ECO:0007669"/>
    <property type="project" value="InterPro"/>
</dbReference>
<feature type="repeat" description="CXXCXGXG motif" evidence="14">
    <location>
        <begin position="185"/>
        <end position="192"/>
    </location>
</feature>
<evidence type="ECO:0000256" key="4">
    <source>
        <dbReference type="ARBA" id="ARBA00022705"/>
    </source>
</evidence>
<dbReference type="GO" id="GO:0006260">
    <property type="term" value="P:DNA replication"/>
    <property type="evidence" value="ECO:0007669"/>
    <property type="project" value="UniProtKB-KW"/>
</dbReference>
<dbReference type="GO" id="GO:0042026">
    <property type="term" value="P:protein refolding"/>
    <property type="evidence" value="ECO:0007669"/>
    <property type="project" value="TreeGrafter"/>
</dbReference>
<comment type="similarity">
    <text evidence="12 14">Belongs to the DnaJ family.</text>
</comment>
<feature type="zinc finger region" description="CR-type" evidence="15">
    <location>
        <begin position="133"/>
        <end position="211"/>
    </location>
</feature>
<dbReference type="CDD" id="cd10719">
    <property type="entry name" value="DnaJ_zf"/>
    <property type="match status" value="1"/>
</dbReference>
<feature type="binding site" evidence="14">
    <location>
        <position position="166"/>
    </location>
    <ligand>
        <name>Zn(2+)</name>
        <dbReference type="ChEBI" id="CHEBI:29105"/>
        <label>2</label>
    </ligand>
</feature>
<keyword evidence="9 14" id="KW-0346">Stress response</keyword>